<dbReference type="GO" id="GO:0016757">
    <property type="term" value="F:glycosyltransferase activity"/>
    <property type="evidence" value="ECO:0007669"/>
    <property type="project" value="InterPro"/>
</dbReference>
<keyword evidence="3" id="KW-0808">Transferase</keyword>
<dbReference type="OrthoDB" id="1522162at2"/>
<feature type="domain" description="Glycosyl transferase family 1" evidence="1">
    <location>
        <begin position="172"/>
        <end position="325"/>
    </location>
</feature>
<dbReference type="Gene3D" id="3.40.50.2000">
    <property type="entry name" value="Glycogen Phosphorylase B"/>
    <property type="match status" value="2"/>
</dbReference>
<dbReference type="SUPFAM" id="SSF53756">
    <property type="entry name" value="UDP-Glycosyltransferase/glycogen phosphorylase"/>
    <property type="match status" value="1"/>
</dbReference>
<evidence type="ECO:0000313" key="4">
    <source>
        <dbReference type="Proteomes" id="UP000324595"/>
    </source>
</evidence>
<reference evidence="3 4" key="1">
    <citation type="submission" date="2019-07" db="EMBL/GenBank/DDBJ databases">
        <title>Genomic Encyclopedia of Archaeal and Bacterial Type Strains, Phase II (KMG-II): from individual species to whole genera.</title>
        <authorList>
            <person name="Goeker M."/>
        </authorList>
    </citation>
    <scope>NUCLEOTIDE SEQUENCE [LARGE SCALE GENOMIC DNA]</scope>
    <source>
        <strain evidence="3 4">DSM 21935</strain>
    </source>
</reference>
<feature type="domain" description="Glycosyltransferase subfamily 4-like N-terminal" evidence="2">
    <location>
        <begin position="8"/>
        <end position="148"/>
    </location>
</feature>
<dbReference type="PANTHER" id="PTHR45947:SF3">
    <property type="entry name" value="SULFOQUINOVOSYL TRANSFERASE SQD2"/>
    <property type="match status" value="1"/>
</dbReference>
<dbReference type="PANTHER" id="PTHR45947">
    <property type="entry name" value="SULFOQUINOVOSYL TRANSFERASE SQD2"/>
    <property type="match status" value="1"/>
</dbReference>
<evidence type="ECO:0000259" key="2">
    <source>
        <dbReference type="Pfam" id="PF13439"/>
    </source>
</evidence>
<dbReference type="Pfam" id="PF13439">
    <property type="entry name" value="Glyco_transf_4"/>
    <property type="match status" value="1"/>
</dbReference>
<dbReference type="EMBL" id="VNHY01000001">
    <property type="protein sequence ID" value="TYP95625.1"/>
    <property type="molecule type" value="Genomic_DNA"/>
</dbReference>
<evidence type="ECO:0000313" key="3">
    <source>
        <dbReference type="EMBL" id="TYP95625.1"/>
    </source>
</evidence>
<accession>A0A5D3YN70</accession>
<dbReference type="Pfam" id="PF00534">
    <property type="entry name" value="Glycos_transf_1"/>
    <property type="match status" value="1"/>
</dbReference>
<dbReference type="AlphaFoldDB" id="A0A5D3YN70"/>
<sequence length="348" mass="40067">MGNLRVLILTNAYPSEEKEYAGIFVKNHVDWFRKNTDMDVSVFSIKRSFTGLLGSIKKYLMSFLRFFMQLRKQYDVLHLHFLSPLLLLTFIYKLFHPSTTVFLTMHGSDINNLQNTFLIRFYRELIGCVDRIICVGQSMEEVVKQKLNRDVDHFLCAGINTADINPLGNDYNERDIDFLYVGSFYKVKGTDKLIEALQEIGSEDLNVVFIGSGNYQEEIKALENQVNLTVLDSLTQKEINQYYNRSKFFIFPSRSEGFGLSLAEAMYCGTPGIISNLEQLKYQVRNDHNGFVCEASTSDELGRLIKKAYNISAGEWAELSQNAMKSAKKYTIDHICKTLEKLYLNTRQ</sequence>
<proteinExistence type="predicted"/>
<dbReference type="InterPro" id="IPR050194">
    <property type="entry name" value="Glycosyltransferase_grp1"/>
</dbReference>
<gene>
    <name evidence="3" type="ORF">LX73_0940</name>
</gene>
<protein>
    <submittedName>
        <fullName evidence="3">Glycosyltransferase involved in cell wall bisynthesis</fullName>
    </submittedName>
</protein>
<dbReference type="Proteomes" id="UP000324595">
    <property type="component" value="Unassembled WGS sequence"/>
</dbReference>
<dbReference type="CDD" id="cd03801">
    <property type="entry name" value="GT4_PimA-like"/>
    <property type="match status" value="1"/>
</dbReference>
<keyword evidence="4" id="KW-1185">Reference proteome</keyword>
<dbReference type="InterPro" id="IPR001296">
    <property type="entry name" value="Glyco_trans_1"/>
</dbReference>
<dbReference type="InterPro" id="IPR028098">
    <property type="entry name" value="Glyco_trans_4-like_N"/>
</dbReference>
<comment type="caution">
    <text evidence="3">The sequence shown here is derived from an EMBL/GenBank/DDBJ whole genome shotgun (WGS) entry which is preliminary data.</text>
</comment>
<organism evidence="3 4">
    <name type="scientific">Fodinibius salinus</name>
    <dbReference type="NCBI Taxonomy" id="860790"/>
    <lineage>
        <taxon>Bacteria</taxon>
        <taxon>Pseudomonadati</taxon>
        <taxon>Balneolota</taxon>
        <taxon>Balneolia</taxon>
        <taxon>Balneolales</taxon>
        <taxon>Balneolaceae</taxon>
        <taxon>Fodinibius</taxon>
    </lineage>
</organism>
<evidence type="ECO:0000259" key="1">
    <source>
        <dbReference type="Pfam" id="PF00534"/>
    </source>
</evidence>
<name>A0A5D3YN70_9BACT</name>